<evidence type="ECO:0000256" key="3">
    <source>
        <dbReference type="ARBA" id="ARBA00022801"/>
    </source>
</evidence>
<protein>
    <submittedName>
        <fullName evidence="7">Uncharacterized protein</fullName>
    </submittedName>
</protein>
<dbReference type="InterPro" id="IPR034747">
    <property type="entry name" value="EXOI_SH3"/>
</dbReference>
<evidence type="ECO:0000256" key="4">
    <source>
        <dbReference type="ARBA" id="ARBA00022842"/>
    </source>
</evidence>
<dbReference type="PROSITE" id="PS51785">
    <property type="entry name" value="EXOI_C"/>
    <property type="match status" value="1"/>
</dbReference>
<geneLocation type="plasmid" evidence="7 8">
    <name>pPma4326F</name>
</geneLocation>
<feature type="domain" description="ExoI SH3-like" evidence="5">
    <location>
        <begin position="188"/>
        <end position="344"/>
    </location>
</feature>
<gene>
    <name evidence="7" type="ORF">PMA4326_029510</name>
</gene>
<dbReference type="GO" id="GO:0008310">
    <property type="term" value="F:single-stranded DNA 3'-5' DNA exonuclease activity"/>
    <property type="evidence" value="ECO:0007669"/>
    <property type="project" value="InterPro"/>
</dbReference>
<dbReference type="AlphaFoldDB" id="A0A8T8CAR0"/>
<evidence type="ECO:0000259" key="5">
    <source>
        <dbReference type="PROSITE" id="PS51784"/>
    </source>
</evidence>
<dbReference type="InterPro" id="IPR058561">
    <property type="entry name" value="Exonuc_1_C"/>
</dbReference>
<feature type="domain" description="ExoI C-terminal" evidence="6">
    <location>
        <begin position="347"/>
        <end position="465"/>
    </location>
</feature>
<comment type="cofactor">
    <cofactor evidence="1">
        <name>Mg(2+)</name>
        <dbReference type="ChEBI" id="CHEBI:18420"/>
    </cofactor>
</comment>
<keyword evidence="2" id="KW-0479">Metal-binding</keyword>
<dbReference type="Gene3D" id="3.30.1520.20">
    <property type="entry name" value="Exonuclease ExoI, domain 2"/>
    <property type="match status" value="1"/>
</dbReference>
<keyword evidence="4" id="KW-0460">Magnesium</keyword>
<dbReference type="InterPro" id="IPR012337">
    <property type="entry name" value="RNaseH-like_sf"/>
</dbReference>
<evidence type="ECO:0000256" key="2">
    <source>
        <dbReference type="ARBA" id="ARBA00022723"/>
    </source>
</evidence>
<dbReference type="InterPro" id="IPR013620">
    <property type="entry name" value="Exonuc_1_SH3"/>
</dbReference>
<keyword evidence="3" id="KW-0378">Hydrolase</keyword>
<name>A0A8T8CAR0_PSEYM</name>
<accession>A0A8T8CAR0</accession>
<evidence type="ECO:0000313" key="7">
    <source>
        <dbReference type="EMBL" id="QHF00639.1"/>
    </source>
</evidence>
<dbReference type="PROSITE" id="PS51784">
    <property type="entry name" value="EXOI_SH3"/>
    <property type="match status" value="1"/>
</dbReference>
<dbReference type="EMBL" id="CP047261">
    <property type="protein sequence ID" value="QHF00639.1"/>
    <property type="molecule type" value="Genomic_DNA"/>
</dbReference>
<keyword evidence="7" id="KW-0614">Plasmid</keyword>
<dbReference type="GO" id="GO:0006281">
    <property type="term" value="P:DNA repair"/>
    <property type="evidence" value="ECO:0007669"/>
    <property type="project" value="InterPro"/>
</dbReference>
<proteinExistence type="predicted"/>
<dbReference type="GO" id="GO:0003676">
    <property type="term" value="F:nucleic acid binding"/>
    <property type="evidence" value="ECO:0007669"/>
    <property type="project" value="InterPro"/>
</dbReference>
<dbReference type="Pfam" id="PF26016">
    <property type="entry name" value="ExoI_C"/>
    <property type="match status" value="1"/>
</dbReference>
<evidence type="ECO:0000256" key="1">
    <source>
        <dbReference type="ARBA" id="ARBA00001946"/>
    </source>
</evidence>
<dbReference type="Gene3D" id="3.30.420.10">
    <property type="entry name" value="Ribonuclease H-like superfamily/Ribonuclease H"/>
    <property type="match status" value="1"/>
</dbReference>
<dbReference type="InterPro" id="IPR038649">
    <property type="entry name" value="EXOI_SH3_sf"/>
</dbReference>
<dbReference type="InterPro" id="IPR036397">
    <property type="entry name" value="RNaseH_sf"/>
</dbReference>
<dbReference type="Proteomes" id="UP000003811">
    <property type="component" value="Plasmid pPma4326F"/>
</dbReference>
<evidence type="ECO:0000313" key="8">
    <source>
        <dbReference type="Proteomes" id="UP000003811"/>
    </source>
</evidence>
<reference evidence="7 8" key="1">
    <citation type="journal article" date="2011" name="PLoS Pathog.">
        <title>Dynamic evolution of pathogenicity revealed by sequencing and comparative genomics of 19 Pseudomonas syringae isolates.</title>
        <authorList>
            <person name="Baltrus D.A."/>
            <person name="Nishimura M.T."/>
            <person name="Romanchuk A."/>
            <person name="Chang J.H."/>
            <person name="Mukhtar M.S."/>
            <person name="Cherkis K."/>
            <person name="Roach J."/>
            <person name="Grant S.R."/>
            <person name="Jones C.D."/>
            <person name="Dangl J.L."/>
        </authorList>
    </citation>
    <scope>NUCLEOTIDE SEQUENCE [LARGE SCALE GENOMIC DNA]</scope>
    <source>
        <strain evidence="7 8">ES4326</strain>
    </source>
</reference>
<dbReference type="RefSeq" id="WP_007250511.1">
    <property type="nucleotide sequence ID" value="NZ_CP047261.1"/>
</dbReference>
<sequence>MPVAIHFYDAITAGKSPAEGQIVRYHSLICEGSETPQFLEMMVSLRSDVHVDLEAAANSELGSMDLLSGHSELECAKTVHDHFTRPNCLHIGLGNTTRVDPFLRSTFYRNLLPFPCVGLPGNSHYLDLETMLRAIHILRPDEYPWADSPAPANTHSFHHFLMWGAKVSGGNRAVRLRELLEDTHASCPKLVGHAIKHSSIESIKSALGLDKGEVSDLESTTPVYLVHQSLPSPKGFLLGLPVGVDITYPDILYVADLESDLSQLCNPSVPTYQGFVRNPTSNPNGPLVRVSLSRFPFCAPLSAIRPADASRLSIDIGLVKRRIAQIRSATFLPSRLKEVPVLQLASQPSDVFHRMWAGDFSLKDQALMRELHQTPMGKWLNLSVGASDGRFHELVVRLLGGIAPEILSSGQRSQVDEYAQSRLSKNSPPPLWVAELLKQAQDGNEASSAAVGLMQLHERITRNIG</sequence>
<dbReference type="GO" id="GO:0046872">
    <property type="term" value="F:metal ion binding"/>
    <property type="evidence" value="ECO:0007669"/>
    <property type="project" value="UniProtKB-KW"/>
</dbReference>
<evidence type="ECO:0000259" key="6">
    <source>
        <dbReference type="PROSITE" id="PS51785"/>
    </source>
</evidence>
<dbReference type="SUPFAM" id="SSF53098">
    <property type="entry name" value="Ribonuclease H-like"/>
    <property type="match status" value="1"/>
</dbReference>
<organism evidence="7 8">
    <name type="scientific">Pseudomonas syringae pv. maculicola str. ES4326</name>
    <dbReference type="NCBI Taxonomy" id="629265"/>
    <lineage>
        <taxon>Bacteria</taxon>
        <taxon>Pseudomonadati</taxon>
        <taxon>Pseudomonadota</taxon>
        <taxon>Gammaproteobacteria</taxon>
        <taxon>Pseudomonadales</taxon>
        <taxon>Pseudomonadaceae</taxon>
        <taxon>Pseudomonas</taxon>
    </lineage>
</organism>
<dbReference type="Pfam" id="PF08411">
    <property type="entry name" value="ExoI_SH3"/>
    <property type="match status" value="1"/>
</dbReference>